<reference evidence="4 5" key="1">
    <citation type="submission" date="2017-04" db="EMBL/GenBank/DDBJ databases">
        <title>Function of individual gut microbiota members based on whole genome sequencing of pure cultures obtained from chicken caecum.</title>
        <authorList>
            <person name="Medvecky M."/>
            <person name="Cejkova D."/>
            <person name="Polansky O."/>
            <person name="Karasova D."/>
            <person name="Kubasova T."/>
            <person name="Cizek A."/>
            <person name="Rychlik I."/>
        </authorList>
    </citation>
    <scope>NUCLEOTIDE SEQUENCE [LARGE SCALE GENOMIC DNA]</scope>
    <source>
        <strain evidence="4">An101</strain>
        <strain evidence="5">An115</strain>
    </source>
</reference>
<name>A0A1Y4UKC6_9LACO</name>
<evidence type="ECO:0000313" key="3">
    <source>
        <dbReference type="EMBL" id="OUQ75483.1"/>
    </source>
</evidence>
<dbReference type="RefSeq" id="WP_087175723.1">
    <property type="nucleotide sequence ID" value="NZ_NFLS01000001.1"/>
</dbReference>
<gene>
    <name evidence="3" type="ORF">B5E44_06880</name>
    <name evidence="2" type="ORF">B5E59_00805</name>
</gene>
<dbReference type="AlphaFoldDB" id="A0A1Y4UKC6"/>
<dbReference type="EMBL" id="NFLS01000001">
    <property type="protein sequence ID" value="OUQ58287.1"/>
    <property type="molecule type" value="Genomic_DNA"/>
</dbReference>
<evidence type="ECO:0000313" key="5">
    <source>
        <dbReference type="Proteomes" id="UP000196293"/>
    </source>
</evidence>
<evidence type="ECO:0000313" key="2">
    <source>
        <dbReference type="EMBL" id="OUQ58287.1"/>
    </source>
</evidence>
<reference evidence="3" key="2">
    <citation type="journal article" date="2018" name="BMC Genomics">
        <title>Whole genome sequencing and function prediction of 133 gut anaerobes isolated from chicken caecum in pure cultures.</title>
        <authorList>
            <person name="Medvecky M."/>
            <person name="Cejkova D."/>
            <person name="Polansky O."/>
            <person name="Karasova D."/>
            <person name="Kubasova T."/>
            <person name="Cizek A."/>
            <person name="Rychlik I."/>
        </authorList>
    </citation>
    <scope>NUCLEOTIDE SEQUENCE</scope>
    <source>
        <strain evidence="3">An101</strain>
        <strain evidence="2">An115</strain>
    </source>
</reference>
<dbReference type="EMBL" id="NFLZ01000017">
    <property type="protein sequence ID" value="OUQ75483.1"/>
    <property type="molecule type" value="Genomic_DNA"/>
</dbReference>
<feature type="compositionally biased region" description="Basic and acidic residues" evidence="1">
    <location>
        <begin position="172"/>
        <end position="193"/>
    </location>
</feature>
<proteinExistence type="predicted"/>
<protein>
    <submittedName>
        <fullName evidence="3">Uncharacterized protein</fullName>
    </submittedName>
</protein>
<keyword evidence="5" id="KW-1185">Reference proteome</keyword>
<sequence length="193" mass="21136">MTDPNVMNPTPTQEEVTLKLNAEEAEMIKELLSDYSYAWLSDATTNCKRVLINKDKIGTYPYVDTPPTGVTNPVYDWTAKKWRSSDTASKDQYEDVYAEIKALKGQGQDSNTEIAALRESSVSVNKNLAELGQQFNSFGSQVMDALKELAAAVNGKTNSNATAPTAPGESEEVPKEPTKTDETEETTKEGDAE</sequence>
<dbReference type="Proteomes" id="UP000196293">
    <property type="component" value="Unassembled WGS sequence"/>
</dbReference>
<evidence type="ECO:0000313" key="4">
    <source>
        <dbReference type="Proteomes" id="UP000195859"/>
    </source>
</evidence>
<feature type="region of interest" description="Disordered" evidence="1">
    <location>
        <begin position="154"/>
        <end position="193"/>
    </location>
</feature>
<organism evidence="3 4">
    <name type="scientific">Lactobacillus gallinarum</name>
    <dbReference type="NCBI Taxonomy" id="52242"/>
    <lineage>
        <taxon>Bacteria</taxon>
        <taxon>Bacillati</taxon>
        <taxon>Bacillota</taxon>
        <taxon>Bacilli</taxon>
        <taxon>Lactobacillales</taxon>
        <taxon>Lactobacillaceae</taxon>
        <taxon>Lactobacillus</taxon>
    </lineage>
</organism>
<dbReference type="Proteomes" id="UP000195859">
    <property type="component" value="Unassembled WGS sequence"/>
</dbReference>
<comment type="caution">
    <text evidence="3">The sequence shown here is derived from an EMBL/GenBank/DDBJ whole genome shotgun (WGS) entry which is preliminary data.</text>
</comment>
<accession>A0A1Y4UKC6</accession>
<evidence type="ECO:0000256" key="1">
    <source>
        <dbReference type="SAM" id="MobiDB-lite"/>
    </source>
</evidence>